<proteinExistence type="predicted"/>
<accession>A0ABW2KSY6</accession>
<feature type="compositionally biased region" description="Basic and acidic residues" evidence="1">
    <location>
        <begin position="54"/>
        <end position="64"/>
    </location>
</feature>
<feature type="domain" description="Novel STAND NTPase 1" evidence="2">
    <location>
        <begin position="132"/>
        <end position="353"/>
    </location>
</feature>
<evidence type="ECO:0000313" key="4">
    <source>
        <dbReference type="Proteomes" id="UP001596456"/>
    </source>
</evidence>
<name>A0ABW2KSY6_9PROT</name>
<protein>
    <submittedName>
        <fullName evidence="3">ATP-binding protein</fullName>
    </submittedName>
</protein>
<comment type="caution">
    <text evidence="3">The sequence shown here is derived from an EMBL/GenBank/DDBJ whole genome shotgun (WGS) entry which is preliminary data.</text>
</comment>
<feature type="region of interest" description="Disordered" evidence="1">
    <location>
        <begin position="17"/>
        <end position="72"/>
    </location>
</feature>
<evidence type="ECO:0000256" key="1">
    <source>
        <dbReference type="SAM" id="MobiDB-lite"/>
    </source>
</evidence>
<dbReference type="InterPro" id="IPR027417">
    <property type="entry name" value="P-loop_NTPase"/>
</dbReference>
<evidence type="ECO:0000259" key="2">
    <source>
        <dbReference type="Pfam" id="PF20703"/>
    </source>
</evidence>
<dbReference type="SUPFAM" id="SSF52540">
    <property type="entry name" value="P-loop containing nucleoside triphosphate hydrolases"/>
    <property type="match status" value="1"/>
</dbReference>
<evidence type="ECO:0000313" key="3">
    <source>
        <dbReference type="EMBL" id="MFC7332252.1"/>
    </source>
</evidence>
<dbReference type="PANTHER" id="PTHR34301">
    <property type="entry name" value="DNA-BINDING PROTEIN-RELATED"/>
    <property type="match status" value="1"/>
</dbReference>
<dbReference type="Pfam" id="PF20703">
    <property type="entry name" value="nSTAND1"/>
    <property type="match status" value="1"/>
</dbReference>
<sequence>MDDNAANTTMRDFFRKRRHGDTFTGDGLTGDASGIDLRSRRPGPAAVEVPFEPVRPEPGADRPLRPGPPPLREVRGGVLTAAPAPEEELPRFTLPVANGIRTAASAQAVSGIPPEVSQALREAFTPTRPKQEVNGLFVGRLNTLRRIIAAIEEERAHVVLHGDRGRGKTSLANAVERIAGQAGYLTVKMTCSAELGFEDMFRSLLRRVPANFQRGAANSPFAAGRSSGGFDARLPSGPFSVTQLADVLDGIAGTHVMFVLDEYDRVLSEDVKNKLAELIKNLTDNGSPVTLFVIGVAETVDQLLGKHPSIQRSLVAVHLPPMTDREIERIVLVGAEAAGLTFAPEVRQKIVAFSKGLPYYAQLLSLHAARGAVARGARNVEREDLADALRRCAAEAERSLVEAYHRVIGPEENGTVADVLYLAAQAPFDEFGSFRAADVPAVPLRPGGNGRRLPEANVLSVLTELAQAEGAVLQQVIVPGGHRLRFRNQMMRQFILLAQAQQRGLV</sequence>
<reference evidence="4" key="1">
    <citation type="journal article" date="2019" name="Int. J. Syst. Evol. Microbiol.">
        <title>The Global Catalogue of Microorganisms (GCM) 10K type strain sequencing project: providing services to taxonomists for standard genome sequencing and annotation.</title>
        <authorList>
            <consortium name="The Broad Institute Genomics Platform"/>
            <consortium name="The Broad Institute Genome Sequencing Center for Infectious Disease"/>
            <person name="Wu L."/>
            <person name="Ma J."/>
        </authorList>
    </citation>
    <scope>NUCLEOTIDE SEQUENCE [LARGE SCALE GENOMIC DNA]</scope>
    <source>
        <strain evidence="4">CGMCC 1.16275</strain>
    </source>
</reference>
<organism evidence="3 4">
    <name type="scientific">Rhodocista pekingensis</name>
    <dbReference type="NCBI Taxonomy" id="201185"/>
    <lineage>
        <taxon>Bacteria</taxon>
        <taxon>Pseudomonadati</taxon>
        <taxon>Pseudomonadota</taxon>
        <taxon>Alphaproteobacteria</taxon>
        <taxon>Rhodospirillales</taxon>
        <taxon>Azospirillaceae</taxon>
        <taxon>Rhodocista</taxon>
    </lineage>
</organism>
<dbReference type="GO" id="GO:0005524">
    <property type="term" value="F:ATP binding"/>
    <property type="evidence" value="ECO:0007669"/>
    <property type="project" value="UniProtKB-KW"/>
</dbReference>
<feature type="compositionally biased region" description="Low complexity" evidence="1">
    <location>
        <begin position="42"/>
        <end position="52"/>
    </location>
</feature>
<keyword evidence="3" id="KW-0547">Nucleotide-binding</keyword>
<keyword evidence="3" id="KW-0067">ATP-binding</keyword>
<dbReference type="Gene3D" id="3.40.50.300">
    <property type="entry name" value="P-loop containing nucleotide triphosphate hydrolases"/>
    <property type="match status" value="1"/>
</dbReference>
<feature type="compositionally biased region" description="Low complexity" evidence="1">
    <location>
        <begin position="22"/>
        <end position="31"/>
    </location>
</feature>
<dbReference type="InterPro" id="IPR049052">
    <property type="entry name" value="nSTAND1"/>
</dbReference>
<dbReference type="PANTHER" id="PTHR34301:SF8">
    <property type="entry name" value="ATPASE DOMAIN-CONTAINING PROTEIN"/>
    <property type="match status" value="1"/>
</dbReference>
<dbReference type="EMBL" id="JBHTCM010000004">
    <property type="protein sequence ID" value="MFC7332252.1"/>
    <property type="molecule type" value="Genomic_DNA"/>
</dbReference>
<keyword evidence="4" id="KW-1185">Reference proteome</keyword>
<dbReference type="Proteomes" id="UP001596456">
    <property type="component" value="Unassembled WGS sequence"/>
</dbReference>
<gene>
    <name evidence="3" type="ORF">ACFQPS_03695</name>
</gene>
<dbReference type="RefSeq" id="WP_377356531.1">
    <property type="nucleotide sequence ID" value="NZ_JBHTCM010000004.1"/>
</dbReference>